<name>A0ABN2XU71_9ACTN</name>
<dbReference type="EMBL" id="BAAAMQ010000017">
    <property type="protein sequence ID" value="GAA2116984.1"/>
    <property type="molecule type" value="Genomic_DNA"/>
</dbReference>
<sequence length="221" mass="23233">MAAHRQTPGLAYSGPMVARHETHPSSAAAAGPAEFRAAVETMRRASLRPEVFCEEMPAPQRIAPWSSALSADVTVDDEDLGTGRLILLHDPAGNDAWDGTYRCVAYARADLDPELGADPMLAAVGWSWLTEALEAHGAGYHAASGTVTCVNTESFGGMADEAGTAQVEIRASWTPDVGEDDALDMTAHVEAWGELLCTAVGLPPVPEGVIAIPSRRGQRGS</sequence>
<accession>A0ABN2XU71</accession>
<organism evidence="1 2">
    <name type="scientific">Nocardioides furvisabuli</name>
    <dbReference type="NCBI Taxonomy" id="375542"/>
    <lineage>
        <taxon>Bacteria</taxon>
        <taxon>Bacillati</taxon>
        <taxon>Actinomycetota</taxon>
        <taxon>Actinomycetes</taxon>
        <taxon>Propionibacteriales</taxon>
        <taxon>Nocardioidaceae</taxon>
        <taxon>Nocardioides</taxon>
    </lineage>
</organism>
<dbReference type="InterPro" id="IPR021555">
    <property type="entry name" value="DUF3000"/>
</dbReference>
<keyword evidence="2" id="KW-1185">Reference proteome</keyword>
<protein>
    <submittedName>
        <fullName evidence="1">DUF3000 domain-containing protein</fullName>
    </submittedName>
</protein>
<gene>
    <name evidence="1" type="ORF">GCM10009726_36900</name>
</gene>
<dbReference type="Proteomes" id="UP001501161">
    <property type="component" value="Unassembled WGS sequence"/>
</dbReference>
<comment type="caution">
    <text evidence="1">The sequence shown here is derived from an EMBL/GenBank/DDBJ whole genome shotgun (WGS) entry which is preliminary data.</text>
</comment>
<evidence type="ECO:0000313" key="2">
    <source>
        <dbReference type="Proteomes" id="UP001501161"/>
    </source>
</evidence>
<dbReference type="Pfam" id="PF11452">
    <property type="entry name" value="DUF3000"/>
    <property type="match status" value="1"/>
</dbReference>
<evidence type="ECO:0000313" key="1">
    <source>
        <dbReference type="EMBL" id="GAA2116984.1"/>
    </source>
</evidence>
<reference evidence="1 2" key="1">
    <citation type="journal article" date="2019" name="Int. J. Syst. Evol. Microbiol.">
        <title>The Global Catalogue of Microorganisms (GCM) 10K type strain sequencing project: providing services to taxonomists for standard genome sequencing and annotation.</title>
        <authorList>
            <consortium name="The Broad Institute Genomics Platform"/>
            <consortium name="The Broad Institute Genome Sequencing Center for Infectious Disease"/>
            <person name="Wu L."/>
            <person name="Ma J."/>
        </authorList>
    </citation>
    <scope>NUCLEOTIDE SEQUENCE [LARGE SCALE GENOMIC DNA]</scope>
    <source>
        <strain evidence="1 2">JCM 13813</strain>
    </source>
</reference>
<proteinExistence type="predicted"/>